<dbReference type="InterPro" id="IPR003399">
    <property type="entry name" value="Mce/MlaD"/>
</dbReference>
<organism evidence="3 4">
    <name type="scientific">Pontiella agarivorans</name>
    <dbReference type="NCBI Taxonomy" id="3038953"/>
    <lineage>
        <taxon>Bacteria</taxon>
        <taxon>Pseudomonadati</taxon>
        <taxon>Kiritimatiellota</taxon>
        <taxon>Kiritimatiellia</taxon>
        <taxon>Kiritimatiellales</taxon>
        <taxon>Pontiellaceae</taxon>
        <taxon>Pontiella</taxon>
    </lineage>
</organism>
<name>A0ABU5MTF5_9BACT</name>
<dbReference type="EMBL" id="JARVCO010000002">
    <property type="protein sequence ID" value="MDZ8117499.1"/>
    <property type="molecule type" value="Genomic_DNA"/>
</dbReference>
<gene>
    <name evidence="3" type="ORF">P9H32_02590</name>
</gene>
<comment type="caution">
    <text evidence="3">The sequence shown here is derived from an EMBL/GenBank/DDBJ whole genome shotgun (WGS) entry which is preliminary data.</text>
</comment>
<dbReference type="Proteomes" id="UP001290861">
    <property type="component" value="Unassembled WGS sequence"/>
</dbReference>
<dbReference type="RefSeq" id="WP_322607300.1">
    <property type="nucleotide sequence ID" value="NZ_JARVCO010000002.1"/>
</dbReference>
<feature type="transmembrane region" description="Helical" evidence="1">
    <location>
        <begin position="7"/>
        <end position="28"/>
    </location>
</feature>
<sequence>MRTKPHYFAIGIFVIVAVLLGLAGLVLLSSDALQAPDRFIETYVDESVQGIDVGTPFKLRGVKVGSVSRVSLVSSVYETGKMYVLIRIALDKRHMDLEDTEFEKELERQIRNGLRLHIVPQGITGLSFVEADLFPERLRPPLEIDWEPEVLYVPSIPSTLSVLSRSLERFAEQLNTLNLDVIGSDIEEITGNLNETIVHVQELMANAAEASEDVAENIRTASHDLPEITANLKHTTDQLEMMVNSSDQDIDQVLQNLRYITDDARELIRMLKRYPGMLLSEPPEQKMSR</sequence>
<protein>
    <submittedName>
        <fullName evidence="3">MlaD family protein</fullName>
    </submittedName>
</protein>
<accession>A0ABU5MTF5</accession>
<keyword evidence="1" id="KW-0472">Membrane</keyword>
<evidence type="ECO:0000313" key="3">
    <source>
        <dbReference type="EMBL" id="MDZ8117499.1"/>
    </source>
</evidence>
<reference evidence="3 4" key="1">
    <citation type="journal article" date="2024" name="Appl. Environ. Microbiol.">
        <title>Pontiella agarivorans sp. nov., a novel marine anaerobic bacterium capable of degrading macroalgal polysaccharides and fixing nitrogen.</title>
        <authorList>
            <person name="Liu N."/>
            <person name="Kivenson V."/>
            <person name="Peng X."/>
            <person name="Cui Z."/>
            <person name="Lankiewicz T.S."/>
            <person name="Gosselin K.M."/>
            <person name="English C.J."/>
            <person name="Blair E.M."/>
            <person name="O'Malley M.A."/>
            <person name="Valentine D.L."/>
        </authorList>
    </citation>
    <scope>NUCLEOTIDE SEQUENCE [LARGE SCALE GENOMIC DNA]</scope>
    <source>
        <strain evidence="3 4">NLcol2</strain>
    </source>
</reference>
<keyword evidence="1" id="KW-0812">Transmembrane</keyword>
<evidence type="ECO:0000256" key="1">
    <source>
        <dbReference type="SAM" id="Phobius"/>
    </source>
</evidence>
<evidence type="ECO:0000259" key="2">
    <source>
        <dbReference type="Pfam" id="PF02470"/>
    </source>
</evidence>
<feature type="domain" description="Mce/MlaD" evidence="2">
    <location>
        <begin position="47"/>
        <end position="131"/>
    </location>
</feature>
<dbReference type="Pfam" id="PF02470">
    <property type="entry name" value="MlaD"/>
    <property type="match status" value="1"/>
</dbReference>
<evidence type="ECO:0000313" key="4">
    <source>
        <dbReference type="Proteomes" id="UP001290861"/>
    </source>
</evidence>
<keyword evidence="1" id="KW-1133">Transmembrane helix</keyword>
<keyword evidence="4" id="KW-1185">Reference proteome</keyword>
<dbReference type="PANTHER" id="PTHR36698:SF2">
    <property type="entry name" value="MCE_MLAD DOMAIN-CONTAINING PROTEIN"/>
    <property type="match status" value="1"/>
</dbReference>
<proteinExistence type="predicted"/>
<dbReference type="PANTHER" id="PTHR36698">
    <property type="entry name" value="BLL5892 PROTEIN"/>
    <property type="match status" value="1"/>
</dbReference>